<dbReference type="AlphaFoldDB" id="A0AAN9ADC1"/>
<feature type="region of interest" description="Disordered" evidence="1">
    <location>
        <begin position="55"/>
        <end position="96"/>
    </location>
</feature>
<evidence type="ECO:0000313" key="3">
    <source>
        <dbReference type="Proteomes" id="UP001381693"/>
    </source>
</evidence>
<evidence type="ECO:0000313" key="2">
    <source>
        <dbReference type="EMBL" id="KAK7081955.1"/>
    </source>
</evidence>
<protein>
    <submittedName>
        <fullName evidence="2">Uncharacterized protein</fullName>
    </submittedName>
</protein>
<proteinExistence type="predicted"/>
<organism evidence="2 3">
    <name type="scientific">Halocaridina rubra</name>
    <name type="common">Hawaiian red shrimp</name>
    <dbReference type="NCBI Taxonomy" id="373956"/>
    <lineage>
        <taxon>Eukaryota</taxon>
        <taxon>Metazoa</taxon>
        <taxon>Ecdysozoa</taxon>
        <taxon>Arthropoda</taxon>
        <taxon>Crustacea</taxon>
        <taxon>Multicrustacea</taxon>
        <taxon>Malacostraca</taxon>
        <taxon>Eumalacostraca</taxon>
        <taxon>Eucarida</taxon>
        <taxon>Decapoda</taxon>
        <taxon>Pleocyemata</taxon>
        <taxon>Caridea</taxon>
        <taxon>Atyoidea</taxon>
        <taxon>Atyidae</taxon>
        <taxon>Halocaridina</taxon>
    </lineage>
</organism>
<comment type="caution">
    <text evidence="2">The sequence shown here is derived from an EMBL/GenBank/DDBJ whole genome shotgun (WGS) entry which is preliminary data.</text>
</comment>
<dbReference type="EMBL" id="JAXCGZ010004316">
    <property type="protein sequence ID" value="KAK7081955.1"/>
    <property type="molecule type" value="Genomic_DNA"/>
</dbReference>
<accession>A0AAN9ADC1</accession>
<feature type="region of interest" description="Disordered" evidence="1">
    <location>
        <begin position="1"/>
        <end position="38"/>
    </location>
</feature>
<reference evidence="2 3" key="1">
    <citation type="submission" date="2023-11" db="EMBL/GenBank/DDBJ databases">
        <title>Halocaridina rubra genome assembly.</title>
        <authorList>
            <person name="Smith C."/>
        </authorList>
    </citation>
    <scope>NUCLEOTIDE SEQUENCE [LARGE SCALE GENOMIC DNA]</scope>
    <source>
        <strain evidence="2">EP-1</strain>
        <tissue evidence="2">Whole</tissue>
    </source>
</reference>
<name>A0AAN9ADC1_HALRR</name>
<dbReference type="Proteomes" id="UP001381693">
    <property type="component" value="Unassembled WGS sequence"/>
</dbReference>
<sequence>MVITDGNNGSAAAAASTPSPSATPTATSPTTPTIATTPVATTVAAATATTATAGTSSPVINTIDSETTDHKPKKLKVEEEEEEKEKEGKEEKEGEDMTLEEINFDEASSYDLPLKDDPEPLPPITLFNRIDPIDVFKMYKTLWEDVTNELNIHKTIIDYYNLLVRHEDFPRYYTSLQSDTYYNIIQFLEKIRVGYEERLYNFLHEIKPKDEIVKLYDDIYSKLHVKAIPPGGTVLDDFYPTFLEHFKERADDVLPMLGFVVMEIDFVPNDGLSLIIPSGEGERRLDLSKVDHATSKKMELRFYINYSFNEKRYRTERIDINKHEVVIGVDPTIVYVNNENEHAVMLGMTHRFIFNRFK</sequence>
<evidence type="ECO:0000256" key="1">
    <source>
        <dbReference type="SAM" id="MobiDB-lite"/>
    </source>
</evidence>
<feature type="compositionally biased region" description="Low complexity" evidence="1">
    <location>
        <begin position="10"/>
        <end position="38"/>
    </location>
</feature>
<keyword evidence="3" id="KW-1185">Reference proteome</keyword>
<gene>
    <name evidence="2" type="ORF">SK128_011771</name>
</gene>